<name>A0A822XUZ0_NELNU</name>
<keyword evidence="2" id="KW-1185">Reference proteome</keyword>
<protein>
    <submittedName>
        <fullName evidence="1">Uncharacterized protein</fullName>
    </submittedName>
</protein>
<sequence length="67" mass="7498">MMKGNIWVVPNNKDFGRSMRLILEFQLQPSIGGGIFEPGGSSEHLPSEFRGLQVIFADYDDINRAVT</sequence>
<gene>
    <name evidence="1" type="ORF">HUJ06_024088</name>
</gene>
<dbReference type="EMBL" id="DUZY01000001">
    <property type="protein sequence ID" value="DAD22625.1"/>
    <property type="molecule type" value="Genomic_DNA"/>
</dbReference>
<dbReference type="Proteomes" id="UP000607653">
    <property type="component" value="Unassembled WGS sequence"/>
</dbReference>
<evidence type="ECO:0000313" key="1">
    <source>
        <dbReference type="EMBL" id="DAD22625.1"/>
    </source>
</evidence>
<dbReference type="AlphaFoldDB" id="A0A822XUZ0"/>
<comment type="caution">
    <text evidence="1">The sequence shown here is derived from an EMBL/GenBank/DDBJ whole genome shotgun (WGS) entry which is preliminary data.</text>
</comment>
<organism evidence="1 2">
    <name type="scientific">Nelumbo nucifera</name>
    <name type="common">Sacred lotus</name>
    <dbReference type="NCBI Taxonomy" id="4432"/>
    <lineage>
        <taxon>Eukaryota</taxon>
        <taxon>Viridiplantae</taxon>
        <taxon>Streptophyta</taxon>
        <taxon>Embryophyta</taxon>
        <taxon>Tracheophyta</taxon>
        <taxon>Spermatophyta</taxon>
        <taxon>Magnoliopsida</taxon>
        <taxon>Proteales</taxon>
        <taxon>Nelumbonaceae</taxon>
        <taxon>Nelumbo</taxon>
    </lineage>
</organism>
<proteinExistence type="predicted"/>
<reference evidence="1 2" key="1">
    <citation type="journal article" date="2020" name="Mol. Biol. Evol.">
        <title>Distinct Expression and Methylation Patterns for Genes with Different Fates following a Single Whole-Genome Duplication in Flowering Plants.</title>
        <authorList>
            <person name="Shi T."/>
            <person name="Rahmani R.S."/>
            <person name="Gugger P.F."/>
            <person name="Wang M."/>
            <person name="Li H."/>
            <person name="Zhang Y."/>
            <person name="Li Z."/>
            <person name="Wang Q."/>
            <person name="Van de Peer Y."/>
            <person name="Marchal K."/>
            <person name="Chen J."/>
        </authorList>
    </citation>
    <scope>NUCLEOTIDE SEQUENCE [LARGE SCALE GENOMIC DNA]</scope>
    <source>
        <tissue evidence="1">Leaf</tissue>
    </source>
</reference>
<evidence type="ECO:0000313" key="2">
    <source>
        <dbReference type="Proteomes" id="UP000607653"/>
    </source>
</evidence>
<accession>A0A822XUZ0</accession>